<dbReference type="SUPFAM" id="SSF55729">
    <property type="entry name" value="Acyl-CoA N-acyltransferases (Nat)"/>
    <property type="match status" value="1"/>
</dbReference>
<proteinExistence type="predicted"/>
<organism evidence="1 2">
    <name type="scientific">Segatella copri</name>
    <dbReference type="NCBI Taxonomy" id="165179"/>
    <lineage>
        <taxon>Bacteria</taxon>
        <taxon>Pseudomonadati</taxon>
        <taxon>Bacteroidota</taxon>
        <taxon>Bacteroidia</taxon>
        <taxon>Bacteroidales</taxon>
        <taxon>Prevotellaceae</taxon>
        <taxon>Segatella</taxon>
    </lineage>
</organism>
<accession>A0A6I2TSX1</accession>
<evidence type="ECO:0000313" key="1">
    <source>
        <dbReference type="EMBL" id="MST76706.1"/>
    </source>
</evidence>
<dbReference type="EMBL" id="VUNF01000003">
    <property type="protein sequence ID" value="MST76706.1"/>
    <property type="molecule type" value="Genomic_DNA"/>
</dbReference>
<protein>
    <submittedName>
        <fullName evidence="1">Uncharacterized protein</fullName>
    </submittedName>
</protein>
<dbReference type="Proteomes" id="UP000450161">
    <property type="component" value="Unassembled WGS sequence"/>
</dbReference>
<evidence type="ECO:0000313" key="2">
    <source>
        <dbReference type="Proteomes" id="UP000450161"/>
    </source>
</evidence>
<gene>
    <name evidence="1" type="ORF">FYJ72_03150</name>
</gene>
<dbReference type="AlphaFoldDB" id="A0A6I2TSX1"/>
<comment type="caution">
    <text evidence="1">The sequence shown here is derived from an EMBL/GenBank/DDBJ whole genome shotgun (WGS) entry which is preliminary data.</text>
</comment>
<sequence>MIKIISTHEAFVALGERWDEMAAQCATATPYQQHSLCRLSWEMWKTEGDQLYIICHHKKEEWPADAIFPCYLRNGVLHWIDFHCDFDCPIDVTPQNERYDMYAEVVKHIHSNPAITMVSFNRVPHYSPLIGYFRTMGGCTKIQASNAYSVIPLLDTQADAIASIATLVKQKQRKIKDIARGGVKQALKFYDPATNCYPKADIAHLAEHMINEGIRDAKYMSSHFLSFFEKLYEARSIKVLVSYEDNTPVASFFLLYDAHRNEFIEWVLLYKHRRNNLQLMVHLLGIMKEHGITRLNLACGIYGYKMLNFHPEVHCVYEVQMWRTHAEYRRYKLHAMMLMAIRPLTKHFTRLLKS</sequence>
<dbReference type="InterPro" id="IPR016181">
    <property type="entry name" value="Acyl_CoA_acyltransferase"/>
</dbReference>
<name>A0A6I2TSX1_9BACT</name>
<reference evidence="1 2" key="1">
    <citation type="submission" date="2019-08" db="EMBL/GenBank/DDBJ databases">
        <title>In-depth cultivation of the pig gut microbiome towards novel bacterial diversity and tailored functional studies.</title>
        <authorList>
            <person name="Wylensek D."/>
            <person name="Hitch T.C.A."/>
            <person name="Clavel T."/>
        </authorList>
    </citation>
    <scope>NUCLEOTIDE SEQUENCE [LARGE SCALE GENOMIC DNA]</scope>
    <source>
        <strain evidence="1 2">LKV-178-WT-2C</strain>
    </source>
</reference>
<dbReference type="RefSeq" id="WP_154480377.1">
    <property type="nucleotide sequence ID" value="NZ_VUNF01000003.1"/>
</dbReference>